<gene>
    <name evidence="9" type="ORF">GCM10023175_23660</name>
</gene>
<evidence type="ECO:0000256" key="4">
    <source>
        <dbReference type="ARBA" id="ARBA00022801"/>
    </source>
</evidence>
<dbReference type="Pfam" id="PF01694">
    <property type="entry name" value="Rhomboid"/>
    <property type="match status" value="1"/>
</dbReference>
<evidence type="ECO:0000256" key="3">
    <source>
        <dbReference type="ARBA" id="ARBA00022692"/>
    </source>
</evidence>
<keyword evidence="3 7" id="KW-0812">Transmembrane</keyword>
<feature type="transmembrane region" description="Helical" evidence="7">
    <location>
        <begin position="208"/>
        <end position="228"/>
    </location>
</feature>
<name>A0ABP8RQ65_9PSEU</name>
<dbReference type="GO" id="GO:0006508">
    <property type="term" value="P:proteolysis"/>
    <property type="evidence" value="ECO:0007669"/>
    <property type="project" value="UniProtKB-KW"/>
</dbReference>
<feature type="transmembrane region" description="Helical" evidence="7">
    <location>
        <begin position="158"/>
        <end position="176"/>
    </location>
</feature>
<dbReference type="GO" id="GO:0008233">
    <property type="term" value="F:peptidase activity"/>
    <property type="evidence" value="ECO:0007669"/>
    <property type="project" value="UniProtKB-KW"/>
</dbReference>
<protein>
    <submittedName>
        <fullName evidence="9">Rhomboid family intramembrane serine protease</fullName>
    </submittedName>
</protein>
<feature type="transmembrane region" description="Helical" evidence="7">
    <location>
        <begin position="182"/>
        <end position="201"/>
    </location>
</feature>
<dbReference type="InterPro" id="IPR022764">
    <property type="entry name" value="Peptidase_S54_rhomboid_dom"/>
</dbReference>
<evidence type="ECO:0000256" key="5">
    <source>
        <dbReference type="ARBA" id="ARBA00022989"/>
    </source>
</evidence>
<dbReference type="RefSeq" id="WP_345415976.1">
    <property type="nucleotide sequence ID" value="NZ_BAABGT010000029.1"/>
</dbReference>
<feature type="transmembrane region" description="Helical" evidence="7">
    <location>
        <begin position="127"/>
        <end position="146"/>
    </location>
</feature>
<evidence type="ECO:0000256" key="2">
    <source>
        <dbReference type="ARBA" id="ARBA00009045"/>
    </source>
</evidence>
<dbReference type="Proteomes" id="UP001501598">
    <property type="component" value="Unassembled WGS sequence"/>
</dbReference>
<feature type="domain" description="Peptidase S54 rhomboid" evidence="8">
    <location>
        <begin position="117"/>
        <end position="247"/>
    </location>
</feature>
<sequence length="285" mass="29511">MTHPDQAGPPGCVRHPDRPTGLSCTRCGRPACPECLRDASVGYQCVDCVHAGRQGFRRGTTVAGAEPGRRPVVVPVLVALNVALFVLTAAQAGSIGSNDRSALFREWVLVPGLVASGDWWRPLTAGFLHYGPLHLVFNMMALWWLGRELEPILGRGRFLAVYLVSLLGGSAAAMLFSAPNSAVAGASGAVFGLMGALFVVARRLRAPMGQIVGLVAVNLVISVVVPGISLVGHLGGLVLGAAATAGLVHVPAVRNRTLLQVSALVLLAVVVVGVIATRAAAVSFV</sequence>
<keyword evidence="5 7" id="KW-1133">Transmembrane helix</keyword>
<feature type="transmembrane region" description="Helical" evidence="7">
    <location>
        <begin position="234"/>
        <end position="252"/>
    </location>
</feature>
<comment type="caution">
    <text evidence="9">The sequence shown here is derived from an EMBL/GenBank/DDBJ whole genome shotgun (WGS) entry which is preliminary data.</text>
</comment>
<accession>A0ABP8RQ65</accession>
<evidence type="ECO:0000256" key="1">
    <source>
        <dbReference type="ARBA" id="ARBA00004141"/>
    </source>
</evidence>
<evidence type="ECO:0000256" key="7">
    <source>
        <dbReference type="SAM" id="Phobius"/>
    </source>
</evidence>
<evidence type="ECO:0000313" key="10">
    <source>
        <dbReference type="Proteomes" id="UP001501598"/>
    </source>
</evidence>
<keyword evidence="9" id="KW-0645">Protease</keyword>
<evidence type="ECO:0000313" key="9">
    <source>
        <dbReference type="EMBL" id="GAA4544845.1"/>
    </source>
</evidence>
<reference evidence="10" key="1">
    <citation type="journal article" date="2019" name="Int. J. Syst. Evol. Microbiol.">
        <title>The Global Catalogue of Microorganisms (GCM) 10K type strain sequencing project: providing services to taxonomists for standard genome sequencing and annotation.</title>
        <authorList>
            <consortium name="The Broad Institute Genomics Platform"/>
            <consortium name="The Broad Institute Genome Sequencing Center for Infectious Disease"/>
            <person name="Wu L."/>
            <person name="Ma J."/>
        </authorList>
    </citation>
    <scope>NUCLEOTIDE SEQUENCE [LARGE SCALE GENOMIC DNA]</scope>
    <source>
        <strain evidence="10">JCM 17906</strain>
    </source>
</reference>
<dbReference type="Gene3D" id="1.20.1540.10">
    <property type="entry name" value="Rhomboid-like"/>
    <property type="match status" value="1"/>
</dbReference>
<organism evidence="9 10">
    <name type="scientific">Pseudonocardia xishanensis</name>
    <dbReference type="NCBI Taxonomy" id="630995"/>
    <lineage>
        <taxon>Bacteria</taxon>
        <taxon>Bacillati</taxon>
        <taxon>Actinomycetota</taxon>
        <taxon>Actinomycetes</taxon>
        <taxon>Pseudonocardiales</taxon>
        <taxon>Pseudonocardiaceae</taxon>
        <taxon>Pseudonocardia</taxon>
    </lineage>
</organism>
<dbReference type="PANTHER" id="PTHR43731:SF14">
    <property type="entry name" value="PRESENILIN-ASSOCIATED RHOMBOID-LIKE PROTEIN, MITOCHONDRIAL"/>
    <property type="match status" value="1"/>
</dbReference>
<keyword evidence="4" id="KW-0378">Hydrolase</keyword>
<feature type="transmembrane region" description="Helical" evidence="7">
    <location>
        <begin position="72"/>
        <end position="90"/>
    </location>
</feature>
<dbReference type="SUPFAM" id="SSF144091">
    <property type="entry name" value="Rhomboid-like"/>
    <property type="match status" value="1"/>
</dbReference>
<dbReference type="PANTHER" id="PTHR43731">
    <property type="entry name" value="RHOMBOID PROTEASE"/>
    <property type="match status" value="1"/>
</dbReference>
<proteinExistence type="inferred from homology"/>
<feature type="transmembrane region" description="Helical" evidence="7">
    <location>
        <begin position="264"/>
        <end position="284"/>
    </location>
</feature>
<keyword evidence="6 7" id="KW-0472">Membrane</keyword>
<comment type="subcellular location">
    <subcellularLocation>
        <location evidence="1">Membrane</location>
        <topology evidence="1">Multi-pass membrane protein</topology>
    </subcellularLocation>
</comment>
<dbReference type="InterPro" id="IPR050925">
    <property type="entry name" value="Rhomboid_protease_S54"/>
</dbReference>
<evidence type="ECO:0000259" key="8">
    <source>
        <dbReference type="Pfam" id="PF01694"/>
    </source>
</evidence>
<dbReference type="CDD" id="cd19756">
    <property type="entry name" value="Bbox2"/>
    <property type="match status" value="1"/>
</dbReference>
<dbReference type="InterPro" id="IPR035952">
    <property type="entry name" value="Rhomboid-like_sf"/>
</dbReference>
<keyword evidence="10" id="KW-1185">Reference proteome</keyword>
<comment type="similarity">
    <text evidence="2">Belongs to the peptidase S54 family.</text>
</comment>
<evidence type="ECO:0000256" key="6">
    <source>
        <dbReference type="ARBA" id="ARBA00023136"/>
    </source>
</evidence>
<dbReference type="EMBL" id="BAABGT010000029">
    <property type="protein sequence ID" value="GAA4544845.1"/>
    <property type="molecule type" value="Genomic_DNA"/>
</dbReference>